<dbReference type="CDD" id="cd07377">
    <property type="entry name" value="WHTH_GntR"/>
    <property type="match status" value="1"/>
</dbReference>
<dbReference type="InterPro" id="IPR015424">
    <property type="entry name" value="PyrdxlP-dep_Trfase"/>
</dbReference>
<dbReference type="GO" id="GO:0030170">
    <property type="term" value="F:pyridoxal phosphate binding"/>
    <property type="evidence" value="ECO:0007669"/>
    <property type="project" value="InterPro"/>
</dbReference>
<gene>
    <name evidence="7" type="ORF">JQS30_05110</name>
</gene>
<dbReference type="AlphaFoldDB" id="A0A895XSI6"/>
<dbReference type="PROSITE" id="PS50949">
    <property type="entry name" value="HTH_GNTR"/>
    <property type="match status" value="1"/>
</dbReference>
<dbReference type="Proteomes" id="UP000662939">
    <property type="component" value="Chromosome"/>
</dbReference>
<dbReference type="InterPro" id="IPR036388">
    <property type="entry name" value="WH-like_DNA-bd_sf"/>
</dbReference>
<dbReference type="GO" id="GO:0008483">
    <property type="term" value="F:transaminase activity"/>
    <property type="evidence" value="ECO:0007669"/>
    <property type="project" value="UniProtKB-KW"/>
</dbReference>
<keyword evidence="7" id="KW-0032">Aminotransferase</keyword>
<name>A0A895XSI6_9ACTN</name>
<keyword evidence="8" id="KW-1185">Reference proteome</keyword>
<keyword evidence="7" id="KW-0808">Transferase</keyword>
<dbReference type="Gene3D" id="3.40.640.10">
    <property type="entry name" value="Type I PLP-dependent aspartate aminotransferase-like (Major domain)"/>
    <property type="match status" value="1"/>
</dbReference>
<protein>
    <submittedName>
        <fullName evidence="7">Aminotransferase class I/II-fold pyridoxal phosphate-dependent enzyme</fullName>
    </submittedName>
</protein>
<dbReference type="Pfam" id="PF00155">
    <property type="entry name" value="Aminotran_1_2"/>
    <property type="match status" value="1"/>
</dbReference>
<dbReference type="Pfam" id="PF00392">
    <property type="entry name" value="GntR"/>
    <property type="match status" value="1"/>
</dbReference>
<dbReference type="InterPro" id="IPR000524">
    <property type="entry name" value="Tscrpt_reg_HTH_GntR"/>
</dbReference>
<dbReference type="CDD" id="cd00609">
    <property type="entry name" value="AAT_like"/>
    <property type="match status" value="1"/>
</dbReference>
<keyword evidence="5" id="KW-0804">Transcription</keyword>
<evidence type="ECO:0000313" key="7">
    <source>
        <dbReference type="EMBL" id="QSB06289.1"/>
    </source>
</evidence>
<dbReference type="SUPFAM" id="SSF53383">
    <property type="entry name" value="PLP-dependent transferases"/>
    <property type="match status" value="1"/>
</dbReference>
<dbReference type="InterPro" id="IPR036390">
    <property type="entry name" value="WH_DNA-bd_sf"/>
</dbReference>
<reference evidence="7" key="1">
    <citation type="submission" date="2021-02" db="EMBL/GenBank/DDBJ databases">
        <title>Natronoglycomyces albus gen. nov., sp. nov, a haloalkaliphilic actinobacterium from a soda solonchak soil.</title>
        <authorList>
            <person name="Sorokin D.Y."/>
            <person name="Khijniak T.V."/>
            <person name="Zakharycheva A.P."/>
            <person name="Boueva O.V."/>
            <person name="Ariskina E.V."/>
            <person name="Hahnke R.L."/>
            <person name="Bunk B."/>
            <person name="Sproer C."/>
            <person name="Schumann P."/>
            <person name="Evtushenko L.I."/>
            <person name="Kublanov I.V."/>
        </authorList>
    </citation>
    <scope>NUCLEOTIDE SEQUENCE</scope>
    <source>
        <strain evidence="7">DSM 106290</strain>
    </source>
</reference>
<evidence type="ECO:0000256" key="3">
    <source>
        <dbReference type="ARBA" id="ARBA00023015"/>
    </source>
</evidence>
<dbReference type="PANTHER" id="PTHR46577:SF1">
    <property type="entry name" value="HTH-TYPE TRANSCRIPTIONAL REGULATORY PROTEIN GABR"/>
    <property type="match status" value="1"/>
</dbReference>
<dbReference type="EMBL" id="CP070496">
    <property type="protein sequence ID" value="QSB06289.1"/>
    <property type="molecule type" value="Genomic_DNA"/>
</dbReference>
<organism evidence="7 8">
    <name type="scientific">Natronoglycomyces albus</name>
    <dbReference type="NCBI Taxonomy" id="2811108"/>
    <lineage>
        <taxon>Bacteria</taxon>
        <taxon>Bacillati</taxon>
        <taxon>Actinomycetota</taxon>
        <taxon>Actinomycetes</taxon>
        <taxon>Glycomycetales</taxon>
        <taxon>Glycomycetaceae</taxon>
        <taxon>Natronoglycomyces</taxon>
    </lineage>
</organism>
<dbReference type="InterPro" id="IPR004839">
    <property type="entry name" value="Aminotransferase_I/II_large"/>
</dbReference>
<keyword evidence="4" id="KW-0238">DNA-binding</keyword>
<keyword evidence="3" id="KW-0805">Transcription regulation</keyword>
<evidence type="ECO:0000256" key="4">
    <source>
        <dbReference type="ARBA" id="ARBA00023125"/>
    </source>
</evidence>
<dbReference type="GO" id="GO:0003677">
    <property type="term" value="F:DNA binding"/>
    <property type="evidence" value="ECO:0007669"/>
    <property type="project" value="UniProtKB-KW"/>
</dbReference>
<evidence type="ECO:0000256" key="2">
    <source>
        <dbReference type="ARBA" id="ARBA00022898"/>
    </source>
</evidence>
<dbReference type="PANTHER" id="PTHR46577">
    <property type="entry name" value="HTH-TYPE TRANSCRIPTIONAL REGULATORY PROTEIN GABR"/>
    <property type="match status" value="1"/>
</dbReference>
<evidence type="ECO:0000256" key="5">
    <source>
        <dbReference type="ARBA" id="ARBA00023163"/>
    </source>
</evidence>
<evidence type="ECO:0000313" key="8">
    <source>
        <dbReference type="Proteomes" id="UP000662939"/>
    </source>
</evidence>
<proteinExistence type="inferred from homology"/>
<dbReference type="RefSeq" id="WP_213172298.1">
    <property type="nucleotide sequence ID" value="NZ_CP070496.1"/>
</dbReference>
<dbReference type="KEGG" id="nav:JQS30_05110"/>
<dbReference type="Gene3D" id="1.10.10.10">
    <property type="entry name" value="Winged helix-like DNA-binding domain superfamily/Winged helix DNA-binding domain"/>
    <property type="match status" value="1"/>
</dbReference>
<dbReference type="SUPFAM" id="SSF46785">
    <property type="entry name" value="Winged helix' DNA-binding domain"/>
    <property type="match status" value="1"/>
</dbReference>
<keyword evidence="2" id="KW-0663">Pyridoxal phosphate</keyword>
<evidence type="ECO:0000256" key="1">
    <source>
        <dbReference type="ARBA" id="ARBA00005384"/>
    </source>
</evidence>
<dbReference type="SMART" id="SM00345">
    <property type="entry name" value="HTH_GNTR"/>
    <property type="match status" value="1"/>
</dbReference>
<dbReference type="GO" id="GO:0003700">
    <property type="term" value="F:DNA-binding transcription factor activity"/>
    <property type="evidence" value="ECO:0007669"/>
    <property type="project" value="InterPro"/>
</dbReference>
<sequence length="438" mass="46719">MALVQNYHITGDSAAAIMASIEQGVRTGNLPPGQSLPPVRRLAQQLGVSPGTVASAYRSLRQRGIVETAGRAGTVVRSNSPLLAPPMSPLPSGVIDLSHGEPDTSLLPDLTHAISQLPTRAINYHQGGPVPELLELAREVLSRDGVEGSLTITGGALAAISLSLTTTLNPGDLVAIEDPGWRNVRDMLAASGFRTWGIPVDESGPTANGVAEALAAGARAVIVTNRAQNPTGATISGVRAEELRELLRGHPDLLLIEDDHWAELSQTPLHHIGNVTGKWVFVRSTSKPCGPDLRVAVVAADERTKTFIEGRARLAHGWVSTMLQHLVMSLWRDEEAQRAIEYAGRTYWRRQMVLRNALRENGIPALGHSGLNLWVPVDDEAVTVGAMRDRGYAVAPGSLSRIKTPPGVRITCSQVEERDVADIVEAMVSAVRPAGPSV</sequence>
<feature type="domain" description="HTH gntR-type" evidence="6">
    <location>
        <begin position="11"/>
        <end position="79"/>
    </location>
</feature>
<evidence type="ECO:0000259" key="6">
    <source>
        <dbReference type="PROSITE" id="PS50949"/>
    </source>
</evidence>
<dbReference type="InterPro" id="IPR015421">
    <property type="entry name" value="PyrdxlP-dep_Trfase_major"/>
</dbReference>
<comment type="similarity">
    <text evidence="1">In the C-terminal section; belongs to the class-I pyridoxal-phosphate-dependent aminotransferase family.</text>
</comment>
<accession>A0A895XSI6</accession>
<dbReference type="InterPro" id="IPR051446">
    <property type="entry name" value="HTH_trans_reg/aminotransferase"/>
</dbReference>